<dbReference type="InterPro" id="IPR027408">
    <property type="entry name" value="PNPase/RNase_PH_dom_sf"/>
</dbReference>
<accession>A0A8B8IT71</accession>
<dbReference type="Pfam" id="PF01138">
    <property type="entry name" value="RNase_PH"/>
    <property type="match status" value="1"/>
</dbReference>
<dbReference type="GO" id="GO:0034475">
    <property type="term" value="P:U4 snRNA 3'-end processing"/>
    <property type="evidence" value="ECO:0007669"/>
    <property type="project" value="TreeGrafter"/>
</dbReference>
<keyword evidence="7" id="KW-1185">Reference proteome</keyword>
<keyword evidence="3" id="KW-0698">rRNA processing</keyword>
<protein>
    <submittedName>
        <fullName evidence="8">Exosome complex component RRP46</fullName>
    </submittedName>
</protein>
<sequence length="218" mass="24003">MEIEDENNFKLRPMKCELNYLSRSDGSAILAQGETVVLVSVNGPLDIKSTSQSIEKATLEVLFCTKGGKPSVADRFKENIIRQTCETAILGCLYPRTGISLTIQELEDFGGLLTCTVNCACLALLNSGIAMRHMVAAVCCAVSEEGNLVLEPSYTQVQSASALLYFVFDSRERNLVTGFTEGSFSENTYEEALARCRLASDVVFDFYRDIVKQYSDVI</sequence>
<dbReference type="GO" id="GO:0016075">
    <property type="term" value="P:rRNA catabolic process"/>
    <property type="evidence" value="ECO:0007669"/>
    <property type="project" value="TreeGrafter"/>
</dbReference>
<dbReference type="Proteomes" id="UP001652626">
    <property type="component" value="Chromosome 19"/>
</dbReference>
<keyword evidence="5" id="KW-0539">Nucleus</keyword>
<evidence type="ECO:0000256" key="5">
    <source>
        <dbReference type="ARBA" id="ARBA00023242"/>
    </source>
</evidence>
<dbReference type="PANTHER" id="PTHR11953">
    <property type="entry name" value="EXOSOME COMPLEX COMPONENT"/>
    <property type="match status" value="1"/>
</dbReference>
<evidence type="ECO:0000256" key="3">
    <source>
        <dbReference type="ARBA" id="ARBA00022552"/>
    </source>
</evidence>
<reference evidence="8" key="1">
    <citation type="submission" date="2025-08" db="UniProtKB">
        <authorList>
            <consortium name="RefSeq"/>
        </authorList>
    </citation>
    <scope>IDENTIFICATION</scope>
    <source>
        <tissue evidence="8">Whole body</tissue>
    </source>
</reference>
<dbReference type="InterPro" id="IPR020568">
    <property type="entry name" value="Ribosomal_Su5_D2-typ_SF"/>
</dbReference>
<dbReference type="GO" id="GO:0005730">
    <property type="term" value="C:nucleolus"/>
    <property type="evidence" value="ECO:0007669"/>
    <property type="project" value="TreeGrafter"/>
</dbReference>
<dbReference type="InterPro" id="IPR036345">
    <property type="entry name" value="ExoRNase_PH_dom2_sf"/>
</dbReference>
<dbReference type="OMA" id="CIINEQG"/>
<evidence type="ECO:0000256" key="4">
    <source>
        <dbReference type="ARBA" id="ARBA00022835"/>
    </source>
</evidence>
<keyword evidence="4" id="KW-0271">Exosome</keyword>
<dbReference type="GO" id="GO:0071051">
    <property type="term" value="P:poly(A)-dependent snoRNA 3'-end processing"/>
    <property type="evidence" value="ECO:0007669"/>
    <property type="project" value="TreeGrafter"/>
</dbReference>
<dbReference type="GO" id="GO:0000176">
    <property type="term" value="C:nuclear exosome (RNase complex)"/>
    <property type="evidence" value="ECO:0007669"/>
    <property type="project" value="TreeGrafter"/>
</dbReference>
<dbReference type="PANTHER" id="PTHR11953:SF1">
    <property type="entry name" value="EXOSOME COMPLEX COMPONENT RRP46"/>
    <property type="match status" value="1"/>
</dbReference>
<dbReference type="CDD" id="cd11372">
    <property type="entry name" value="RNase_PH_RRP46"/>
    <property type="match status" value="1"/>
</dbReference>
<dbReference type="SUPFAM" id="SSF54211">
    <property type="entry name" value="Ribosomal protein S5 domain 2-like"/>
    <property type="match status" value="1"/>
</dbReference>
<evidence type="ECO:0000313" key="7">
    <source>
        <dbReference type="Proteomes" id="UP001652626"/>
    </source>
</evidence>
<evidence type="ECO:0000313" key="8">
    <source>
        <dbReference type="RefSeq" id="XP_026498896.1"/>
    </source>
</evidence>
<feature type="domain" description="Exoribonuclease phosphorolytic" evidence="6">
    <location>
        <begin position="11"/>
        <end position="129"/>
    </location>
</feature>
<dbReference type="AlphaFoldDB" id="A0A8B8IT71"/>
<comment type="similarity">
    <text evidence="2">Belongs to the RNase PH family.</text>
</comment>
<dbReference type="SUPFAM" id="SSF55666">
    <property type="entry name" value="Ribonuclease PH domain 2-like"/>
    <property type="match status" value="1"/>
</dbReference>
<dbReference type="GO" id="GO:0071028">
    <property type="term" value="P:nuclear mRNA surveillance"/>
    <property type="evidence" value="ECO:0007669"/>
    <property type="project" value="TreeGrafter"/>
</dbReference>
<proteinExistence type="inferred from homology"/>
<dbReference type="GO" id="GO:0003723">
    <property type="term" value="F:RNA binding"/>
    <property type="evidence" value="ECO:0007669"/>
    <property type="project" value="TreeGrafter"/>
</dbReference>
<gene>
    <name evidence="8" type="primary">LOC113402793</name>
</gene>
<dbReference type="GO" id="GO:0006364">
    <property type="term" value="P:rRNA processing"/>
    <property type="evidence" value="ECO:0007669"/>
    <property type="project" value="UniProtKB-KW"/>
</dbReference>
<dbReference type="InterPro" id="IPR050080">
    <property type="entry name" value="RNase_PH"/>
</dbReference>
<name>A0A8B8IT71_VANTA</name>
<dbReference type="CTD" id="41270"/>
<organism evidence="7 8">
    <name type="scientific">Vanessa tameamea</name>
    <name type="common">Kamehameha butterfly</name>
    <dbReference type="NCBI Taxonomy" id="334116"/>
    <lineage>
        <taxon>Eukaryota</taxon>
        <taxon>Metazoa</taxon>
        <taxon>Ecdysozoa</taxon>
        <taxon>Arthropoda</taxon>
        <taxon>Hexapoda</taxon>
        <taxon>Insecta</taxon>
        <taxon>Pterygota</taxon>
        <taxon>Neoptera</taxon>
        <taxon>Endopterygota</taxon>
        <taxon>Lepidoptera</taxon>
        <taxon>Glossata</taxon>
        <taxon>Ditrysia</taxon>
        <taxon>Papilionoidea</taxon>
        <taxon>Nymphalidae</taxon>
        <taxon>Nymphalinae</taxon>
        <taxon>Vanessa</taxon>
    </lineage>
</organism>
<evidence type="ECO:0000256" key="2">
    <source>
        <dbReference type="ARBA" id="ARBA00006678"/>
    </source>
</evidence>
<dbReference type="RefSeq" id="XP_026498896.1">
    <property type="nucleotide sequence ID" value="XM_026643111.2"/>
</dbReference>
<dbReference type="GeneID" id="113402793"/>
<dbReference type="Gene3D" id="3.30.230.70">
    <property type="entry name" value="GHMP Kinase, N-terminal domain"/>
    <property type="match status" value="1"/>
</dbReference>
<dbReference type="OrthoDB" id="27298at2759"/>
<evidence type="ECO:0000259" key="6">
    <source>
        <dbReference type="Pfam" id="PF01138"/>
    </source>
</evidence>
<evidence type="ECO:0000256" key="1">
    <source>
        <dbReference type="ARBA" id="ARBA00004123"/>
    </source>
</evidence>
<dbReference type="GO" id="GO:0000177">
    <property type="term" value="C:cytoplasmic exosome (RNase complex)"/>
    <property type="evidence" value="ECO:0007669"/>
    <property type="project" value="TreeGrafter"/>
</dbReference>
<comment type="subcellular location">
    <subcellularLocation>
        <location evidence="1">Nucleus</location>
    </subcellularLocation>
</comment>
<dbReference type="InterPro" id="IPR001247">
    <property type="entry name" value="ExoRNase_PH_dom1"/>
</dbReference>